<dbReference type="Proteomes" id="UP000019434">
    <property type="component" value="Chromosome"/>
</dbReference>
<sequence>MKVISVKVPEWVSEQEAELWIAEGLGKKISRKIVLEALAEGIPLDKKFFEETREEVWAEVKHKYIKMGLI</sequence>
<organism evidence="1 2">
    <name type="scientific">Thermococcus nautili</name>
    <dbReference type="NCBI Taxonomy" id="195522"/>
    <lineage>
        <taxon>Archaea</taxon>
        <taxon>Methanobacteriati</taxon>
        <taxon>Methanobacteriota</taxon>
        <taxon>Thermococci</taxon>
        <taxon>Thermococcales</taxon>
        <taxon>Thermococcaceae</taxon>
        <taxon>Thermococcus</taxon>
    </lineage>
</organism>
<dbReference type="eggNOG" id="arCOG06086">
    <property type="taxonomic scope" value="Archaea"/>
</dbReference>
<gene>
    <name evidence="1" type="ORF">BD01_0900</name>
</gene>
<accession>W8NTR3</accession>
<keyword evidence="2" id="KW-1185">Reference proteome</keyword>
<dbReference type="STRING" id="195522.BD01_0900"/>
<reference evidence="1 2" key="1">
    <citation type="submission" date="2014-02" db="EMBL/GenBank/DDBJ databases">
        <title>Genome Sequence of an Hyperthermophilic Archaeon, Thermococcus nautili 30-1, producing viral vesicles.</title>
        <authorList>
            <person name="Oberto J."/>
            <person name="Gaudin M."/>
            <person name="Cossu M."/>
            <person name="Gorlas A."/>
            <person name="Slesarev A."/>
            <person name="Marguet E."/>
            <person name="Forterre P."/>
        </authorList>
    </citation>
    <scope>NUCLEOTIDE SEQUENCE [LARGE SCALE GENOMIC DNA]</scope>
    <source>
        <strain evidence="1 2">30-1</strain>
    </source>
</reference>
<dbReference type="AlphaFoldDB" id="W8NTR3"/>
<evidence type="ECO:0000313" key="2">
    <source>
        <dbReference type="Proteomes" id="UP000019434"/>
    </source>
</evidence>
<proteinExistence type="predicted"/>
<protein>
    <submittedName>
        <fullName evidence="1">Uncharacterized protein</fullName>
    </submittedName>
</protein>
<dbReference type="KEGG" id="tnu:BD01_0900"/>
<name>W8NTR3_9EURY</name>
<evidence type="ECO:0000313" key="1">
    <source>
        <dbReference type="EMBL" id="AHL22522.1"/>
    </source>
</evidence>
<dbReference type="EMBL" id="CP007264">
    <property type="protein sequence ID" value="AHL22522.1"/>
    <property type="molecule type" value="Genomic_DNA"/>
</dbReference>
<dbReference type="HOGENOM" id="CLU_202940_0_0_2"/>